<evidence type="ECO:0000256" key="1">
    <source>
        <dbReference type="SAM" id="MobiDB-lite"/>
    </source>
</evidence>
<dbReference type="Pfam" id="PF04784">
    <property type="entry name" value="DUF547"/>
    <property type="match status" value="1"/>
</dbReference>
<protein>
    <recommendedName>
        <fullName evidence="6">Electron transporter</fullName>
    </recommendedName>
</protein>
<accession>A0AAV3QFE0</accession>
<evidence type="ECO:0000313" key="4">
    <source>
        <dbReference type="EMBL" id="GAA0162368.1"/>
    </source>
</evidence>
<comment type="caution">
    <text evidence="4">The sequence shown here is derived from an EMBL/GenBank/DDBJ whole genome shotgun (WGS) entry which is preliminary data.</text>
</comment>
<dbReference type="Proteomes" id="UP001454036">
    <property type="component" value="Unassembled WGS sequence"/>
</dbReference>
<sequence length="578" mass="66139">MKHMKSFEKMKRGVSFNYDSRCSLKDEILELDKQLEDQVMIRYALEKAISHKSMSHDIVDERIIPKPTKDLIKEIDVLELEVMYLEKHLLTMYRKMYGKRLSFLFTAGEGQSKNPSMKGQVSSEYVKSRNSNSVIDSGTCLPTQDSSIYQPNEDDILGADGIINSLVQRSQSSLSHRSARTLKLSPPLGQLEEAINSYQSLPLSMLGRAQETTSTLSLAEHLSNKVHHSFHESPNELSEEMIKCISAIYCHIADPPLQHHGFNASPISISSSVSSSPQTDQHNSRGLQSGENPSLRTMFHNCDLHPQDEIRWPVFTLAEVHGIRRDNQSLHNIQHIIHKFRFLVLRLKEVEIRNLKHGQKLAFWVNVHNALVMHAHLVYGIPQSNVKRISMVLKAAYNIGGYATSVDMIQSSILQCRLPRPGQWFQSFFFPRTKLRTKGHLKAYAIEHPEPRLYFALCSGSSSDPPVRIYTSKSFFEELEVTKEEYIQTNTRLHKEHKIMVPKIVEYYAKDLKLCPSGLVDLLEHFIPDYHGTKTQPSQRSKVSKKIMWSPHSFNFLFKLPSELVPSCRCSELINKIC</sequence>
<evidence type="ECO:0000313" key="5">
    <source>
        <dbReference type="Proteomes" id="UP001454036"/>
    </source>
</evidence>
<dbReference type="AlphaFoldDB" id="A0AAV3QFE0"/>
<feature type="domain" description="Ternary complex factor MIP1 leucine-zipper" evidence="3">
    <location>
        <begin position="19"/>
        <end position="97"/>
    </location>
</feature>
<evidence type="ECO:0000259" key="2">
    <source>
        <dbReference type="Pfam" id="PF04784"/>
    </source>
</evidence>
<gene>
    <name evidence="4" type="ORF">LIER_18473</name>
</gene>
<feature type="compositionally biased region" description="Polar residues" evidence="1">
    <location>
        <begin position="278"/>
        <end position="292"/>
    </location>
</feature>
<evidence type="ECO:0000259" key="3">
    <source>
        <dbReference type="Pfam" id="PF14389"/>
    </source>
</evidence>
<feature type="compositionally biased region" description="Low complexity" evidence="1">
    <location>
        <begin position="268"/>
        <end position="277"/>
    </location>
</feature>
<proteinExistence type="predicted"/>
<name>A0AAV3QFE0_LITER</name>
<dbReference type="PANTHER" id="PTHR23054:SF20">
    <property type="entry name" value="DUF547 DOMAIN-CONTAINING PROTEIN"/>
    <property type="match status" value="1"/>
</dbReference>
<reference evidence="4 5" key="1">
    <citation type="submission" date="2024-01" db="EMBL/GenBank/DDBJ databases">
        <title>The complete chloroplast genome sequence of Lithospermum erythrorhizon: insights into the phylogenetic relationship among Boraginaceae species and the maternal lineages of purple gromwells.</title>
        <authorList>
            <person name="Okada T."/>
            <person name="Watanabe K."/>
        </authorList>
    </citation>
    <scope>NUCLEOTIDE SEQUENCE [LARGE SCALE GENOMIC DNA]</scope>
</reference>
<dbReference type="InterPro" id="IPR025757">
    <property type="entry name" value="MIP1_Leuzipper"/>
</dbReference>
<dbReference type="InterPro" id="IPR006869">
    <property type="entry name" value="DUF547"/>
</dbReference>
<keyword evidence="5" id="KW-1185">Reference proteome</keyword>
<dbReference type="Pfam" id="PF14389">
    <property type="entry name" value="Lzipper-MIP1"/>
    <property type="match status" value="1"/>
</dbReference>
<dbReference type="EMBL" id="BAABME010004436">
    <property type="protein sequence ID" value="GAA0162368.1"/>
    <property type="molecule type" value="Genomic_DNA"/>
</dbReference>
<feature type="domain" description="DUF547" evidence="2">
    <location>
        <begin position="353"/>
        <end position="487"/>
    </location>
</feature>
<dbReference type="PANTHER" id="PTHR23054">
    <property type="entry name" value="TERNARY COMPLEX FACTOR MIP1, LEUCINE-ZIPPER-RELATED"/>
    <property type="match status" value="1"/>
</dbReference>
<feature type="region of interest" description="Disordered" evidence="1">
    <location>
        <begin position="268"/>
        <end position="292"/>
    </location>
</feature>
<evidence type="ECO:0008006" key="6">
    <source>
        <dbReference type="Google" id="ProtNLM"/>
    </source>
</evidence>
<organism evidence="4 5">
    <name type="scientific">Lithospermum erythrorhizon</name>
    <name type="common">Purple gromwell</name>
    <name type="synonym">Lithospermum officinale var. erythrorhizon</name>
    <dbReference type="NCBI Taxonomy" id="34254"/>
    <lineage>
        <taxon>Eukaryota</taxon>
        <taxon>Viridiplantae</taxon>
        <taxon>Streptophyta</taxon>
        <taxon>Embryophyta</taxon>
        <taxon>Tracheophyta</taxon>
        <taxon>Spermatophyta</taxon>
        <taxon>Magnoliopsida</taxon>
        <taxon>eudicotyledons</taxon>
        <taxon>Gunneridae</taxon>
        <taxon>Pentapetalae</taxon>
        <taxon>asterids</taxon>
        <taxon>lamiids</taxon>
        <taxon>Boraginales</taxon>
        <taxon>Boraginaceae</taxon>
        <taxon>Boraginoideae</taxon>
        <taxon>Lithospermeae</taxon>
        <taxon>Lithospermum</taxon>
    </lineage>
</organism>